<dbReference type="EMBL" id="JBICRM010000016">
    <property type="protein sequence ID" value="MFG1706583.1"/>
    <property type="molecule type" value="Genomic_DNA"/>
</dbReference>
<evidence type="ECO:0000259" key="1">
    <source>
        <dbReference type="PROSITE" id="PS50075"/>
    </source>
</evidence>
<sequence length="83" mass="9311">MDKTELQLDELKRIMRECGGSADPDADILDVSFKDLGLDSLAVLEIEARIERDYGVETSDDAMDKLQTPRQTLDFVNHRLSAA</sequence>
<dbReference type="RefSeq" id="WP_393169568.1">
    <property type="nucleotide sequence ID" value="NZ_JBICRM010000016.1"/>
</dbReference>
<feature type="domain" description="Carrier" evidence="1">
    <location>
        <begin position="5"/>
        <end position="80"/>
    </location>
</feature>
<dbReference type="SUPFAM" id="SSF47336">
    <property type="entry name" value="ACP-like"/>
    <property type="match status" value="1"/>
</dbReference>
<name>A0ABW7AKD4_9ACTN</name>
<evidence type="ECO:0000313" key="3">
    <source>
        <dbReference type="Proteomes" id="UP001603978"/>
    </source>
</evidence>
<keyword evidence="3" id="KW-1185">Reference proteome</keyword>
<dbReference type="Gene3D" id="1.10.1200.10">
    <property type="entry name" value="ACP-like"/>
    <property type="match status" value="1"/>
</dbReference>
<dbReference type="InterPro" id="IPR036736">
    <property type="entry name" value="ACP-like_sf"/>
</dbReference>
<gene>
    <name evidence="2" type="ORF">ACFLIM_25645</name>
</gene>
<reference evidence="2 3" key="1">
    <citation type="submission" date="2024-10" db="EMBL/GenBank/DDBJ databases">
        <authorList>
            <person name="Topkara A.R."/>
            <person name="Saygin H."/>
        </authorList>
    </citation>
    <scope>NUCLEOTIDE SEQUENCE [LARGE SCALE GENOMIC DNA]</scope>
    <source>
        <strain evidence="2 3">M3C6</strain>
    </source>
</reference>
<accession>A0ABW7AKD4</accession>
<proteinExistence type="predicted"/>
<dbReference type="Proteomes" id="UP001603978">
    <property type="component" value="Unassembled WGS sequence"/>
</dbReference>
<dbReference type="PROSITE" id="PS50075">
    <property type="entry name" value="CARRIER"/>
    <property type="match status" value="1"/>
</dbReference>
<organism evidence="2 3">
    <name type="scientific">Nonomuraea marmarensis</name>
    <dbReference type="NCBI Taxonomy" id="3351344"/>
    <lineage>
        <taxon>Bacteria</taxon>
        <taxon>Bacillati</taxon>
        <taxon>Actinomycetota</taxon>
        <taxon>Actinomycetes</taxon>
        <taxon>Streptosporangiales</taxon>
        <taxon>Streptosporangiaceae</taxon>
        <taxon>Nonomuraea</taxon>
    </lineage>
</organism>
<comment type="caution">
    <text evidence="2">The sequence shown here is derived from an EMBL/GenBank/DDBJ whole genome shotgun (WGS) entry which is preliminary data.</text>
</comment>
<dbReference type="InterPro" id="IPR009081">
    <property type="entry name" value="PP-bd_ACP"/>
</dbReference>
<protein>
    <submittedName>
        <fullName evidence="2">Acyl carrier protein</fullName>
    </submittedName>
</protein>
<evidence type="ECO:0000313" key="2">
    <source>
        <dbReference type="EMBL" id="MFG1706583.1"/>
    </source>
</evidence>
<dbReference type="Pfam" id="PF00550">
    <property type="entry name" value="PP-binding"/>
    <property type="match status" value="1"/>
</dbReference>